<gene>
    <name evidence="1" type="ORF">LTR37_011426</name>
</gene>
<evidence type="ECO:0000313" key="1">
    <source>
        <dbReference type="EMBL" id="KAK3708531.1"/>
    </source>
</evidence>
<reference evidence="1" key="1">
    <citation type="submission" date="2023-07" db="EMBL/GenBank/DDBJ databases">
        <title>Black Yeasts Isolated from many extreme environments.</title>
        <authorList>
            <person name="Coleine C."/>
            <person name="Stajich J.E."/>
            <person name="Selbmann L."/>
        </authorList>
    </citation>
    <scope>NUCLEOTIDE SEQUENCE</scope>
    <source>
        <strain evidence="1">CCFEE 5714</strain>
    </source>
</reference>
<protein>
    <submittedName>
        <fullName evidence="1">Uncharacterized protein</fullName>
    </submittedName>
</protein>
<organism evidence="1 2">
    <name type="scientific">Vermiconidia calcicola</name>
    <dbReference type="NCBI Taxonomy" id="1690605"/>
    <lineage>
        <taxon>Eukaryota</taxon>
        <taxon>Fungi</taxon>
        <taxon>Dikarya</taxon>
        <taxon>Ascomycota</taxon>
        <taxon>Pezizomycotina</taxon>
        <taxon>Dothideomycetes</taxon>
        <taxon>Dothideomycetidae</taxon>
        <taxon>Mycosphaerellales</taxon>
        <taxon>Extremaceae</taxon>
        <taxon>Vermiconidia</taxon>
    </lineage>
</organism>
<dbReference type="Proteomes" id="UP001281147">
    <property type="component" value="Unassembled WGS sequence"/>
</dbReference>
<accession>A0ACC3N3Q3</accession>
<sequence length="406" mass="43976">MAAKSRIAELSAIISTNTAILDDYLTSNNLPHPSFDAAGPASPSYPPDAEAARVAIEEATAELNELVQGPGRLLMGSQPAIFAAKAFISKFDIASFVPAEGTVSYAILASKTGINQGAIEALLRLAIAHRIFTEPTYGHVAHSAASKLLLNPQAVLAGKAFADDFFPMTASIVPALARYPLADEPTQAAAAVANGVANEKSFYEMLADHPERSKHFHETMAMAGTFPGLSWKYVVAGFDWSSLPSGGLCVDVGGGHGPAAFAVAKEFPHLRWVVQDTSKSFENRPQVPEDSTKDAAVFFLRWILHNWPDQYCHRILQAMIPSLKAGTKILIMEELLPEPGSIPNAFERGLRSMDVGMLALGNGRERDMEQWKRLFKEADSEGRFDFDAVLRPEGSQLVILQVTWKG</sequence>
<evidence type="ECO:0000313" key="2">
    <source>
        <dbReference type="Proteomes" id="UP001281147"/>
    </source>
</evidence>
<comment type="caution">
    <text evidence="1">The sequence shown here is derived from an EMBL/GenBank/DDBJ whole genome shotgun (WGS) entry which is preliminary data.</text>
</comment>
<keyword evidence="2" id="KW-1185">Reference proteome</keyword>
<name>A0ACC3N3Q3_9PEZI</name>
<dbReference type="EMBL" id="JAUTXU010000100">
    <property type="protein sequence ID" value="KAK3708531.1"/>
    <property type="molecule type" value="Genomic_DNA"/>
</dbReference>
<proteinExistence type="predicted"/>